<name>A0A085LKV2_9BILA</name>
<dbReference type="AlphaFoldDB" id="A0A085LKV2"/>
<dbReference type="EMBL" id="KL367553">
    <property type="protein sequence ID" value="KFD64601.1"/>
    <property type="molecule type" value="Genomic_DNA"/>
</dbReference>
<evidence type="ECO:0000313" key="2">
    <source>
        <dbReference type="EMBL" id="KFD64601.1"/>
    </source>
</evidence>
<evidence type="ECO:0000313" key="3">
    <source>
        <dbReference type="Proteomes" id="UP000030764"/>
    </source>
</evidence>
<dbReference type="Proteomes" id="UP000030758">
    <property type="component" value="Unassembled WGS sequence"/>
</dbReference>
<evidence type="ECO:0000313" key="1">
    <source>
        <dbReference type="EMBL" id="KFD45598.1"/>
    </source>
</evidence>
<protein>
    <submittedName>
        <fullName evidence="1">Uncharacterized protein</fullName>
    </submittedName>
</protein>
<dbReference type="Proteomes" id="UP000030764">
    <property type="component" value="Unassembled WGS sequence"/>
</dbReference>
<reference evidence="1 3" key="1">
    <citation type="journal article" date="2014" name="Nat. Genet.">
        <title>Genome and transcriptome of the porcine whipworm Trichuris suis.</title>
        <authorList>
            <person name="Jex A.R."/>
            <person name="Nejsum P."/>
            <person name="Schwarz E.M."/>
            <person name="Hu L."/>
            <person name="Young N.D."/>
            <person name="Hall R.S."/>
            <person name="Korhonen P.K."/>
            <person name="Liao S."/>
            <person name="Thamsborg S."/>
            <person name="Xia J."/>
            <person name="Xu P."/>
            <person name="Wang S."/>
            <person name="Scheerlinck J.P."/>
            <person name="Hofmann A."/>
            <person name="Sternberg P.W."/>
            <person name="Wang J."/>
            <person name="Gasser R.B."/>
        </authorList>
    </citation>
    <scope>NUCLEOTIDE SEQUENCE [LARGE SCALE GENOMIC DNA]</scope>
    <source>
        <strain evidence="2">DCEP-RM93F</strain>
        <strain evidence="1">DCEP-RM93M</strain>
    </source>
</reference>
<dbReference type="EMBL" id="KL363455">
    <property type="protein sequence ID" value="KFD45598.1"/>
    <property type="molecule type" value="Genomic_DNA"/>
</dbReference>
<sequence length="65" mass="7229">MNWTAVLKSSLAPTKRCIQTGTFTLVACLPWNHVPVLMETSLSQVVLWHLYRGAGQPCCIDRDIG</sequence>
<gene>
    <name evidence="1" type="ORF">M513_13523</name>
    <name evidence="2" type="ORF">M514_13523</name>
</gene>
<proteinExistence type="predicted"/>
<organism evidence="1 3">
    <name type="scientific">Trichuris suis</name>
    <name type="common">pig whipworm</name>
    <dbReference type="NCBI Taxonomy" id="68888"/>
    <lineage>
        <taxon>Eukaryota</taxon>
        <taxon>Metazoa</taxon>
        <taxon>Ecdysozoa</taxon>
        <taxon>Nematoda</taxon>
        <taxon>Enoplea</taxon>
        <taxon>Dorylaimia</taxon>
        <taxon>Trichinellida</taxon>
        <taxon>Trichuridae</taxon>
        <taxon>Trichuris</taxon>
    </lineage>
</organism>
<accession>A0A085LKV2</accession>
<keyword evidence="3" id="KW-1185">Reference proteome</keyword>